<gene>
    <name evidence="3" type="ORF">TCHU04912_LOCUS926</name>
    <name evidence="4" type="ORF">TCHU04912_LOCUS927</name>
</gene>
<evidence type="ECO:0000256" key="1">
    <source>
        <dbReference type="SAM" id="MobiDB-lite"/>
    </source>
</evidence>
<protein>
    <submittedName>
        <fullName evidence="3">Uncharacterized protein</fullName>
    </submittedName>
</protein>
<proteinExistence type="predicted"/>
<dbReference type="AlphaFoldDB" id="A0A6U1E2A5"/>
<evidence type="ECO:0000313" key="3">
    <source>
        <dbReference type="EMBL" id="CAD9198693.1"/>
    </source>
</evidence>
<dbReference type="EMBL" id="HBGG01001631">
    <property type="protein sequence ID" value="CAD9198694.1"/>
    <property type="molecule type" value="Transcribed_RNA"/>
</dbReference>
<sequence>MVALTRPASGSVLKPRRRLTQDSLQTARSVLCLRPLSRRRRPHYSGPSYLTGKSLHKGMRSLLCCSARSPGFGDDFGNFQQEQPSWLLWQFNALQRGWVTVLGLLQRVSDVLYPALQPYNVQYTQVELGVKVVSAIVVLLVIRSLVSVFLTLAMLAAVAYTALYFMKTRQSGDATPTSEGAPAEPEEPVNRNRGRFRRSNAGSDFVDVWYEPEKRK</sequence>
<organism evidence="3">
    <name type="scientific">Tetraselmis chuii</name>
    <dbReference type="NCBI Taxonomy" id="63592"/>
    <lineage>
        <taxon>Eukaryota</taxon>
        <taxon>Viridiplantae</taxon>
        <taxon>Chlorophyta</taxon>
        <taxon>core chlorophytes</taxon>
        <taxon>Chlorodendrophyceae</taxon>
        <taxon>Chlorodendrales</taxon>
        <taxon>Chlorodendraceae</taxon>
        <taxon>Tetraselmis</taxon>
    </lineage>
</organism>
<dbReference type="EMBL" id="HBGG01001630">
    <property type="protein sequence ID" value="CAD9198693.1"/>
    <property type="molecule type" value="Transcribed_RNA"/>
</dbReference>
<feature type="transmembrane region" description="Helical" evidence="2">
    <location>
        <begin position="132"/>
        <end position="165"/>
    </location>
</feature>
<evidence type="ECO:0000256" key="2">
    <source>
        <dbReference type="SAM" id="Phobius"/>
    </source>
</evidence>
<accession>A0A6U1E2A5</accession>
<keyword evidence="2" id="KW-1133">Transmembrane helix</keyword>
<keyword evidence="2" id="KW-0472">Membrane</keyword>
<evidence type="ECO:0000313" key="4">
    <source>
        <dbReference type="EMBL" id="CAD9198694.1"/>
    </source>
</evidence>
<name>A0A6U1E2A5_9CHLO</name>
<reference evidence="3" key="1">
    <citation type="submission" date="2021-01" db="EMBL/GenBank/DDBJ databases">
        <authorList>
            <person name="Corre E."/>
            <person name="Pelletier E."/>
            <person name="Niang G."/>
            <person name="Scheremetjew M."/>
            <person name="Finn R."/>
            <person name="Kale V."/>
            <person name="Holt S."/>
            <person name="Cochrane G."/>
            <person name="Meng A."/>
            <person name="Brown T."/>
            <person name="Cohen L."/>
        </authorList>
    </citation>
    <scope>NUCLEOTIDE SEQUENCE</scope>
    <source>
        <strain evidence="3">PLY429</strain>
    </source>
</reference>
<keyword evidence="2" id="KW-0812">Transmembrane</keyword>
<feature type="region of interest" description="Disordered" evidence="1">
    <location>
        <begin position="173"/>
        <end position="198"/>
    </location>
</feature>